<dbReference type="InterPro" id="IPR035965">
    <property type="entry name" value="PAS-like_dom_sf"/>
</dbReference>
<dbReference type="RefSeq" id="WP_079496026.1">
    <property type="nucleotide sequence ID" value="NZ_FUZT01000028.1"/>
</dbReference>
<evidence type="ECO:0000259" key="6">
    <source>
        <dbReference type="PROSITE" id="PS50045"/>
    </source>
</evidence>
<dbReference type="Gene3D" id="1.10.8.60">
    <property type="match status" value="1"/>
</dbReference>
<protein>
    <submittedName>
        <fullName evidence="7">Transcriptional regulator containing PAS, AAA-type ATPase, and DNA-binding Fis domains</fullName>
    </submittedName>
</protein>
<dbReference type="PROSITE" id="PS00675">
    <property type="entry name" value="SIGMA54_INTERACT_1"/>
    <property type="match status" value="1"/>
</dbReference>
<sequence length="469" mass="53852">MKKDNWLNDREIKSELKEYLSPLILETLGGLIILDENCRIIYINDLYADSMCVDKETSIHKHITEVVEDTRLPIVSHTKKSEIGVIYKRKNKAFIVNRYPLIKDGNLIGIVGLSTFEDHNHIEMLNTRIQSLEKELSYYKEKKFRNNPAKYSIDDIVTKNKYMIQLKELTYRVASKKSSVLISGESGTGKELFAHSIHSLSNRYNKSFVRINCAAIPESLLESELFGYEKGAFTGALKEGKMGDFEIANGGTIMMDEIDSLPLYLQSKLLRVLQEKEIKKVGGSRIIPIDVRMIFTTNRDLLELSQRGEFREDLYYRINVVNLSIPPLRERVDDIPILVNRFIKKYNSELGMNISGISDEAIKLLSSYEWPGNVRELENSIERAFIYAVNGILGIEHFHLYINKPNNLSGSISKSSKNLSEIRYSAEKKAIIEALVASRWNKKKAAELLGIDRSVLYYKMKKYNINEKI</sequence>
<dbReference type="GO" id="GO:0005524">
    <property type="term" value="F:ATP binding"/>
    <property type="evidence" value="ECO:0007669"/>
    <property type="project" value="UniProtKB-KW"/>
</dbReference>
<dbReference type="Pfam" id="PF02954">
    <property type="entry name" value="HTH_8"/>
    <property type="match status" value="1"/>
</dbReference>
<organism evidence="7 8">
    <name type="scientific">Maledivibacter halophilus</name>
    <dbReference type="NCBI Taxonomy" id="36842"/>
    <lineage>
        <taxon>Bacteria</taxon>
        <taxon>Bacillati</taxon>
        <taxon>Bacillota</taxon>
        <taxon>Clostridia</taxon>
        <taxon>Peptostreptococcales</taxon>
        <taxon>Caminicellaceae</taxon>
        <taxon>Maledivibacter</taxon>
    </lineage>
</organism>
<evidence type="ECO:0000256" key="4">
    <source>
        <dbReference type="ARBA" id="ARBA00023125"/>
    </source>
</evidence>
<keyword evidence="8" id="KW-1185">Reference proteome</keyword>
<dbReference type="AlphaFoldDB" id="A0A1T5MVU7"/>
<dbReference type="CDD" id="cd00009">
    <property type="entry name" value="AAA"/>
    <property type="match status" value="1"/>
</dbReference>
<evidence type="ECO:0000313" key="8">
    <source>
        <dbReference type="Proteomes" id="UP000190285"/>
    </source>
</evidence>
<dbReference type="SUPFAM" id="SSF46689">
    <property type="entry name" value="Homeodomain-like"/>
    <property type="match status" value="1"/>
</dbReference>
<dbReference type="InterPro" id="IPR002078">
    <property type="entry name" value="Sigma_54_int"/>
</dbReference>
<dbReference type="InterPro" id="IPR025944">
    <property type="entry name" value="Sigma_54_int_dom_CS"/>
</dbReference>
<name>A0A1T5MVU7_9FIRM</name>
<dbReference type="PANTHER" id="PTHR32071:SF57">
    <property type="entry name" value="C4-DICARBOXYLATE TRANSPORT TRANSCRIPTIONAL REGULATORY PROTEIN DCTD"/>
    <property type="match status" value="1"/>
</dbReference>
<evidence type="ECO:0000256" key="5">
    <source>
        <dbReference type="ARBA" id="ARBA00023163"/>
    </source>
</evidence>
<keyword evidence="2" id="KW-0067">ATP-binding</keyword>
<dbReference type="Gene3D" id="3.40.50.300">
    <property type="entry name" value="P-loop containing nucleotide triphosphate hydrolases"/>
    <property type="match status" value="1"/>
</dbReference>
<dbReference type="EMBL" id="FUZT01000028">
    <property type="protein sequence ID" value="SKC92361.1"/>
    <property type="molecule type" value="Genomic_DNA"/>
</dbReference>
<dbReference type="SUPFAM" id="SSF55785">
    <property type="entry name" value="PYP-like sensor domain (PAS domain)"/>
    <property type="match status" value="1"/>
</dbReference>
<feature type="domain" description="Sigma-54 factor interaction" evidence="6">
    <location>
        <begin position="156"/>
        <end position="386"/>
    </location>
</feature>
<keyword evidence="3" id="KW-0805">Transcription regulation</keyword>
<dbReference type="PROSITE" id="PS50045">
    <property type="entry name" value="SIGMA54_INTERACT_4"/>
    <property type="match status" value="1"/>
</dbReference>
<dbReference type="Gene3D" id="3.30.450.20">
    <property type="entry name" value="PAS domain"/>
    <property type="match status" value="1"/>
</dbReference>
<dbReference type="Pfam" id="PF25601">
    <property type="entry name" value="AAA_lid_14"/>
    <property type="match status" value="1"/>
</dbReference>
<dbReference type="FunFam" id="3.40.50.300:FF:000006">
    <property type="entry name" value="DNA-binding transcriptional regulator NtrC"/>
    <property type="match status" value="1"/>
</dbReference>
<dbReference type="OrthoDB" id="9803970at2"/>
<keyword evidence="1" id="KW-0547">Nucleotide-binding</keyword>
<evidence type="ECO:0000256" key="2">
    <source>
        <dbReference type="ARBA" id="ARBA00022840"/>
    </source>
</evidence>
<keyword evidence="5" id="KW-0804">Transcription</keyword>
<gene>
    <name evidence="7" type="ORF">SAMN02194393_05469</name>
</gene>
<dbReference type="SUPFAM" id="SSF52540">
    <property type="entry name" value="P-loop containing nucleoside triphosphate hydrolases"/>
    <property type="match status" value="1"/>
</dbReference>
<dbReference type="PROSITE" id="PS00676">
    <property type="entry name" value="SIGMA54_INTERACT_2"/>
    <property type="match status" value="1"/>
</dbReference>
<dbReference type="PROSITE" id="PS00688">
    <property type="entry name" value="SIGMA54_INTERACT_3"/>
    <property type="match status" value="1"/>
</dbReference>
<dbReference type="InterPro" id="IPR027417">
    <property type="entry name" value="P-loop_NTPase"/>
</dbReference>
<dbReference type="STRING" id="36842.SAMN02194393_05469"/>
<dbReference type="InterPro" id="IPR003593">
    <property type="entry name" value="AAA+_ATPase"/>
</dbReference>
<dbReference type="Proteomes" id="UP000190285">
    <property type="component" value="Unassembled WGS sequence"/>
</dbReference>
<evidence type="ECO:0000313" key="7">
    <source>
        <dbReference type="EMBL" id="SKC92361.1"/>
    </source>
</evidence>
<accession>A0A1T5MVU7</accession>
<dbReference type="PRINTS" id="PR01590">
    <property type="entry name" value="HTHFIS"/>
</dbReference>
<dbReference type="SMART" id="SM00382">
    <property type="entry name" value="AAA"/>
    <property type="match status" value="1"/>
</dbReference>
<proteinExistence type="predicted"/>
<keyword evidence="4 7" id="KW-0238">DNA-binding</keyword>
<dbReference type="GO" id="GO:0006355">
    <property type="term" value="P:regulation of DNA-templated transcription"/>
    <property type="evidence" value="ECO:0007669"/>
    <property type="project" value="InterPro"/>
</dbReference>
<dbReference type="GO" id="GO:0043565">
    <property type="term" value="F:sequence-specific DNA binding"/>
    <property type="evidence" value="ECO:0007669"/>
    <property type="project" value="InterPro"/>
</dbReference>
<evidence type="ECO:0000256" key="3">
    <source>
        <dbReference type="ARBA" id="ARBA00023015"/>
    </source>
</evidence>
<dbReference type="Pfam" id="PF00158">
    <property type="entry name" value="Sigma54_activat"/>
    <property type="match status" value="1"/>
</dbReference>
<dbReference type="InterPro" id="IPR002197">
    <property type="entry name" value="HTH_Fis"/>
</dbReference>
<dbReference type="InterPro" id="IPR009057">
    <property type="entry name" value="Homeodomain-like_sf"/>
</dbReference>
<dbReference type="PANTHER" id="PTHR32071">
    <property type="entry name" value="TRANSCRIPTIONAL REGULATORY PROTEIN"/>
    <property type="match status" value="1"/>
</dbReference>
<reference evidence="7 8" key="1">
    <citation type="submission" date="2017-02" db="EMBL/GenBank/DDBJ databases">
        <authorList>
            <person name="Peterson S.W."/>
        </authorList>
    </citation>
    <scope>NUCLEOTIDE SEQUENCE [LARGE SCALE GENOMIC DNA]</scope>
    <source>
        <strain evidence="7 8">M1</strain>
    </source>
</reference>
<evidence type="ECO:0000256" key="1">
    <source>
        <dbReference type="ARBA" id="ARBA00022741"/>
    </source>
</evidence>
<dbReference type="InterPro" id="IPR025943">
    <property type="entry name" value="Sigma_54_int_dom_ATP-bd_2"/>
</dbReference>
<dbReference type="InterPro" id="IPR025662">
    <property type="entry name" value="Sigma_54_int_dom_ATP-bd_1"/>
</dbReference>
<dbReference type="InterPro" id="IPR058031">
    <property type="entry name" value="AAA_lid_NorR"/>
</dbReference>
<dbReference type="Gene3D" id="1.10.10.60">
    <property type="entry name" value="Homeodomain-like"/>
    <property type="match status" value="1"/>
</dbReference>